<evidence type="ECO:0000313" key="5">
    <source>
        <dbReference type="Proteomes" id="UP000790833"/>
    </source>
</evidence>
<dbReference type="Proteomes" id="UP000790833">
    <property type="component" value="Unassembled WGS sequence"/>
</dbReference>
<dbReference type="InterPro" id="IPR016024">
    <property type="entry name" value="ARM-type_fold"/>
</dbReference>
<dbReference type="Pfam" id="PF25567">
    <property type="entry name" value="TPR_SYO1"/>
    <property type="match status" value="1"/>
</dbReference>
<evidence type="ECO:0000313" key="4">
    <source>
        <dbReference type="EMBL" id="KAG7194360.1"/>
    </source>
</evidence>
<dbReference type="Gene3D" id="1.25.10.10">
    <property type="entry name" value="Leucine-rich Repeat Variant"/>
    <property type="match status" value="1"/>
</dbReference>
<reference evidence="4" key="1">
    <citation type="submission" date="2021-03" db="EMBL/GenBank/DDBJ databases">
        <authorList>
            <person name="Palmer J.M."/>
        </authorList>
    </citation>
    <scope>NUCLEOTIDE SEQUENCE</scope>
    <source>
        <strain evidence="4">ARV_011</strain>
    </source>
</reference>
<dbReference type="GO" id="GO:0006606">
    <property type="term" value="P:protein import into nucleus"/>
    <property type="evidence" value="ECO:0007669"/>
    <property type="project" value="TreeGrafter"/>
</dbReference>
<feature type="domain" description="SYO1-like TPR repeats" evidence="3">
    <location>
        <begin position="422"/>
        <end position="649"/>
    </location>
</feature>
<evidence type="ECO:0000259" key="3">
    <source>
        <dbReference type="Pfam" id="PF25567"/>
    </source>
</evidence>
<evidence type="ECO:0000256" key="2">
    <source>
        <dbReference type="SAM" id="MobiDB-lite"/>
    </source>
</evidence>
<feature type="region of interest" description="Disordered" evidence="2">
    <location>
        <begin position="1"/>
        <end position="38"/>
    </location>
</feature>
<protein>
    <recommendedName>
        <fullName evidence="3">SYO1-like TPR repeats domain-containing protein</fullName>
    </recommendedName>
</protein>
<gene>
    <name evidence="4" type="ORF">KQ657_004572</name>
</gene>
<dbReference type="InterPro" id="IPR052616">
    <property type="entry name" value="SYO1-like"/>
</dbReference>
<dbReference type="PANTHER" id="PTHR13347:SF1">
    <property type="entry name" value="HEAT REPEAT-CONTAINING PROTEIN 3"/>
    <property type="match status" value="1"/>
</dbReference>
<dbReference type="CDD" id="cd13394">
    <property type="entry name" value="Syo1_like"/>
    <property type="match status" value="1"/>
</dbReference>
<dbReference type="SUPFAM" id="SSF48371">
    <property type="entry name" value="ARM repeat"/>
    <property type="match status" value="1"/>
</dbReference>
<sequence>MNKVNIMAKLKKNKRGKKTNPLGEKPKSKQDQKDESTRQSKILPLINKLQSSVPNERAMAMGAIGILAEDTRMRKLLLKEKLILILMEQCLNDSNDEIVVELYGLLRNLAIEEGYDVCKFYWRSNIWASIEAGINKIETSFKFLEENEASTGSADKKAKDKSKIQLLYDFTENLLSLVAGIANSSEDLFDAVLDKIDIPLALVTNLLQWNSPKLRVTIKLYNALLNFLFEFTAESLPFIQKLAQVQNFQLDQLIACVNDPAQVNNKLGKIYVEGIKFNVYEVLHKYNFKQELATEILSTVFDVSTTIDLAKVNETLFKPIDNAEDPITKNENGELSVPFLSSKGEETPEKIQANADLLCVETSLDLIASLLEFISTNEDLIEDPIILSESTLSILIEKVYPFSMELLKFEIDHQFKLQLTEKALVVLNNLTWLFLSNSAIPTEWYERLINVIDITKILLSKENIDYQKQCLNILWGASKSLGPEIRAKLDESMIESLIKINQEFISSSFQDEVEGNLEDDRLAKLEVFLTATGFLGSIASIVENTDITRVIAEFLLQLITFFHDKSQYSLCNEIVIESLNLIYDIFGDSLYPYDRAVFYEGGYIERLQQIEPRVKIMYKRIDKNRNPQLKVRGEEALLNLGRFIQYKQSEYA</sequence>
<name>A0A9P7VAT8_9ASCO</name>
<dbReference type="AlphaFoldDB" id="A0A9P7VAT8"/>
<dbReference type="GeneID" id="66117946"/>
<dbReference type="OrthoDB" id="288703at2759"/>
<dbReference type="GO" id="GO:0051082">
    <property type="term" value="F:unfolded protein binding"/>
    <property type="evidence" value="ECO:0007669"/>
    <property type="project" value="TreeGrafter"/>
</dbReference>
<comment type="caution">
    <text evidence="4">The sequence shown here is derived from an EMBL/GenBank/DDBJ whole genome shotgun (WGS) entry which is preliminary data.</text>
</comment>
<organism evidence="4 5">
    <name type="scientific">Scheffersomyces spartinae</name>
    <dbReference type="NCBI Taxonomy" id="45513"/>
    <lineage>
        <taxon>Eukaryota</taxon>
        <taxon>Fungi</taxon>
        <taxon>Dikarya</taxon>
        <taxon>Ascomycota</taxon>
        <taxon>Saccharomycotina</taxon>
        <taxon>Pichiomycetes</taxon>
        <taxon>Debaryomycetaceae</taxon>
        <taxon>Scheffersomyces</taxon>
    </lineage>
</organism>
<dbReference type="InterPro" id="IPR011989">
    <property type="entry name" value="ARM-like"/>
</dbReference>
<proteinExistence type="inferred from homology"/>
<accession>A0A9P7VAT8</accession>
<dbReference type="InterPro" id="IPR057990">
    <property type="entry name" value="TPR_SYO1"/>
</dbReference>
<comment type="similarity">
    <text evidence="1">Belongs to the nuclear import and ribosome assembly adapter family.</text>
</comment>
<dbReference type="EMBL" id="JAHMUF010000007">
    <property type="protein sequence ID" value="KAG7194360.1"/>
    <property type="molecule type" value="Genomic_DNA"/>
</dbReference>
<evidence type="ECO:0000256" key="1">
    <source>
        <dbReference type="ARBA" id="ARBA00049983"/>
    </source>
</evidence>
<feature type="compositionally biased region" description="Basic and acidic residues" evidence="2">
    <location>
        <begin position="24"/>
        <end position="38"/>
    </location>
</feature>
<feature type="compositionally biased region" description="Basic residues" evidence="2">
    <location>
        <begin position="9"/>
        <end position="18"/>
    </location>
</feature>
<dbReference type="PANTHER" id="PTHR13347">
    <property type="entry name" value="HEAT REPEAT-CONTAINING PROTEIN 3"/>
    <property type="match status" value="1"/>
</dbReference>
<dbReference type="GO" id="GO:0042273">
    <property type="term" value="P:ribosomal large subunit biogenesis"/>
    <property type="evidence" value="ECO:0007669"/>
    <property type="project" value="TreeGrafter"/>
</dbReference>
<keyword evidence="5" id="KW-1185">Reference proteome</keyword>
<dbReference type="RefSeq" id="XP_043049907.1">
    <property type="nucleotide sequence ID" value="XM_043195241.1"/>
</dbReference>